<keyword evidence="4" id="KW-1185">Reference proteome</keyword>
<reference evidence="3" key="1">
    <citation type="submission" date="2022-09" db="EMBL/GenBank/DDBJ databases">
        <title>Comparative genomics and taxonomic characterization of three novel marine species of genus Reichenbachiella exhibiting antioxidant and polysaccharide degradation activities.</title>
        <authorList>
            <person name="Muhammad N."/>
            <person name="Lee Y.-J."/>
            <person name="Ko J."/>
            <person name="Kim S.-G."/>
        </authorList>
    </citation>
    <scope>NUCLEOTIDE SEQUENCE</scope>
    <source>
        <strain evidence="3">BKB1-1</strain>
    </source>
</reference>
<dbReference type="RefSeq" id="WP_262308261.1">
    <property type="nucleotide sequence ID" value="NZ_CP106679.1"/>
</dbReference>
<protein>
    <submittedName>
        <fullName evidence="3">Alginate export family protein</fullName>
    </submittedName>
</protein>
<dbReference type="Pfam" id="PF13372">
    <property type="entry name" value="Alginate_exp"/>
    <property type="match status" value="1"/>
</dbReference>
<feature type="signal peptide" evidence="1">
    <location>
        <begin position="1"/>
        <end position="21"/>
    </location>
</feature>
<keyword evidence="1" id="KW-0732">Signal</keyword>
<dbReference type="EMBL" id="CP106679">
    <property type="protein sequence ID" value="UXP30815.1"/>
    <property type="molecule type" value="Genomic_DNA"/>
</dbReference>
<dbReference type="Proteomes" id="UP001065174">
    <property type="component" value="Chromosome"/>
</dbReference>
<evidence type="ECO:0000259" key="2">
    <source>
        <dbReference type="Pfam" id="PF13372"/>
    </source>
</evidence>
<evidence type="ECO:0000313" key="3">
    <source>
        <dbReference type="EMBL" id="UXP30815.1"/>
    </source>
</evidence>
<sequence>MTKHYCLLLLTVLLSFHSSHAQFTIDAQLRPRTEFRNGSKELNDPDVEPALYTEQRTRLYVGFMQDKYEIKVTVQDVRMWGTTSQPYKADPNNSVHLSEAWGMYHFSDDFSFKMGRMPIAYHNERFFGASNWQPQGRSHDALLLMYHKNDLGLKADLGLAFNQNGFEPTLVQSTFYTGIVNYKYMQYIWLTKDFDKLSVNAMFVNNGYQQAADSVTANLQNYAVMLDYKINDKLQLGGEAYYQGGKNVVNADVSATMLGGYLTYKTDFAPFTLGVDYMSGTGYGSTSDHSFTPLFGSNHKFYGYMDYFYLANPHRLQGETYGTGLVDIYLLSDWKLNENWALKVNLHEFLSPVDIVDVNDVSRQYSSTLGTEVDLVMAWKLDKAVTINLGYSQMFATESMEQIKGFVTGYNGDASAWNNWAWLMVDFHPQLFKSEKNN</sequence>
<evidence type="ECO:0000313" key="4">
    <source>
        <dbReference type="Proteomes" id="UP001065174"/>
    </source>
</evidence>
<evidence type="ECO:0000256" key="1">
    <source>
        <dbReference type="SAM" id="SignalP"/>
    </source>
</evidence>
<feature type="chain" id="PRO_5046407883" evidence="1">
    <location>
        <begin position="22"/>
        <end position="438"/>
    </location>
</feature>
<name>A0ABY6CJW5_9BACT</name>
<accession>A0ABY6CJW5</accession>
<feature type="domain" description="Alginate export" evidence="2">
    <location>
        <begin position="27"/>
        <end position="398"/>
    </location>
</feature>
<dbReference type="InterPro" id="IPR025388">
    <property type="entry name" value="Alginate_export_dom"/>
</dbReference>
<proteinExistence type="predicted"/>
<organism evidence="3 4">
    <name type="scientific">Reichenbachiella agarivorans</name>
    <dbReference type="NCBI Taxonomy" id="2979464"/>
    <lineage>
        <taxon>Bacteria</taxon>
        <taxon>Pseudomonadati</taxon>
        <taxon>Bacteroidota</taxon>
        <taxon>Cytophagia</taxon>
        <taxon>Cytophagales</taxon>
        <taxon>Reichenbachiellaceae</taxon>
        <taxon>Reichenbachiella</taxon>
    </lineage>
</organism>
<gene>
    <name evidence="3" type="ORF">N6H18_10670</name>
</gene>